<gene>
    <name evidence="3" type="ORF">LVJ94_48070</name>
</gene>
<dbReference type="PANTHER" id="PTHR42951">
    <property type="entry name" value="METALLO-BETA-LACTAMASE DOMAIN-CONTAINING"/>
    <property type="match status" value="1"/>
</dbReference>
<evidence type="ECO:0000313" key="4">
    <source>
        <dbReference type="Proteomes" id="UP001374803"/>
    </source>
</evidence>
<dbReference type="Pfam" id="PF00753">
    <property type="entry name" value="Lactamase_B"/>
    <property type="match status" value="1"/>
</dbReference>
<evidence type="ECO:0000259" key="2">
    <source>
        <dbReference type="SMART" id="SM00849"/>
    </source>
</evidence>
<reference evidence="3" key="1">
    <citation type="submission" date="2021-12" db="EMBL/GenBank/DDBJ databases">
        <title>Discovery of the Pendulisporaceae a myxobacterial family with distinct sporulation behavior and unique specialized metabolism.</title>
        <authorList>
            <person name="Garcia R."/>
            <person name="Popoff A."/>
            <person name="Bader C.D."/>
            <person name="Loehr J."/>
            <person name="Walesch S."/>
            <person name="Walt C."/>
            <person name="Boldt J."/>
            <person name="Bunk B."/>
            <person name="Haeckl F.J.F.P.J."/>
            <person name="Gunesch A.P."/>
            <person name="Birkelbach J."/>
            <person name="Nuebel U."/>
            <person name="Pietschmann T."/>
            <person name="Bach T."/>
            <person name="Mueller R."/>
        </authorList>
    </citation>
    <scope>NUCLEOTIDE SEQUENCE</scope>
    <source>
        <strain evidence="3">MSr11367</strain>
    </source>
</reference>
<evidence type="ECO:0000256" key="1">
    <source>
        <dbReference type="SAM" id="SignalP"/>
    </source>
</evidence>
<feature type="domain" description="Metallo-beta-lactamase" evidence="2">
    <location>
        <begin position="341"/>
        <end position="522"/>
    </location>
</feature>
<proteinExistence type="predicted"/>
<dbReference type="Proteomes" id="UP001374803">
    <property type="component" value="Chromosome"/>
</dbReference>
<organism evidence="3 4">
    <name type="scientific">Pendulispora rubella</name>
    <dbReference type="NCBI Taxonomy" id="2741070"/>
    <lineage>
        <taxon>Bacteria</taxon>
        <taxon>Pseudomonadati</taxon>
        <taxon>Myxococcota</taxon>
        <taxon>Myxococcia</taxon>
        <taxon>Myxococcales</taxon>
        <taxon>Sorangiineae</taxon>
        <taxon>Pendulisporaceae</taxon>
        <taxon>Pendulispora</taxon>
    </lineage>
</organism>
<keyword evidence="1" id="KW-0732">Signal</keyword>
<feature type="signal peptide" evidence="1">
    <location>
        <begin position="1"/>
        <end position="21"/>
    </location>
</feature>
<dbReference type="PANTHER" id="PTHR42951:SF20">
    <property type="entry name" value="BETA LACTAMASE"/>
    <property type="match status" value="1"/>
</dbReference>
<dbReference type="EMBL" id="CP089983">
    <property type="protein sequence ID" value="WXB04639.1"/>
    <property type="molecule type" value="Genomic_DNA"/>
</dbReference>
<dbReference type="InterPro" id="IPR001279">
    <property type="entry name" value="Metallo-B-lactamas"/>
</dbReference>
<dbReference type="InterPro" id="IPR036866">
    <property type="entry name" value="RibonucZ/Hydroxyglut_hydro"/>
</dbReference>
<feature type="chain" id="PRO_5045073770" evidence="1">
    <location>
        <begin position="22"/>
        <end position="538"/>
    </location>
</feature>
<name>A0ABZ2L126_9BACT</name>
<dbReference type="Gene3D" id="3.60.15.10">
    <property type="entry name" value="Ribonuclease Z/Hydroxyacylglutathione hydrolase-like"/>
    <property type="match status" value="1"/>
</dbReference>
<keyword evidence="4" id="KW-1185">Reference proteome</keyword>
<dbReference type="InterPro" id="IPR050855">
    <property type="entry name" value="NDM-1-like"/>
</dbReference>
<dbReference type="SUPFAM" id="SSF56281">
    <property type="entry name" value="Metallo-hydrolase/oxidoreductase"/>
    <property type="match status" value="1"/>
</dbReference>
<dbReference type="SMART" id="SM00849">
    <property type="entry name" value="Lactamase_B"/>
    <property type="match status" value="1"/>
</dbReference>
<evidence type="ECO:0000313" key="3">
    <source>
        <dbReference type="EMBL" id="WXB04639.1"/>
    </source>
</evidence>
<dbReference type="RefSeq" id="WP_394834283.1">
    <property type="nucleotide sequence ID" value="NZ_CP089929.1"/>
</dbReference>
<sequence length="538" mass="58892">MNRFCARFTYSSLIFSLAVLAACSSNGTAPEPGIPAASVEALRDGAAAWRFLESTLTERPPLASLTSFRYEATGSRYFPTEALLPGKNPLHVNDFTAKGQWDVTGDRSRLDVSRQLTALGAMPPQAFSLTLVGPLGRIDGNEGVGQPPGHLPSDGAAAARREQRLLHPHLLVRDAQREGRTVKLRGASIEHGELFVDLALDDAVHPLSFHIRWRDRELVSLRTKENNHLTRDIGLEITFAGWKTVGGFRIPAEVRLLEDGAIVYQETRTKLETNVEFPAALFDLPGTPPVHDPAAAERALRSHQTHQQYASFGFRNEGDGVQEEIGSVPLAAGVELLTGTTHNTMLIERSNGIVLAEAPLYEARSEALLRYVHAKYPGKPITHVIATHWHEDHAGGLRRFAALGATIVVSQLTRDFFERVFAAPSTIVPDAMSSAPVRAKFLTVPPNAPLALPDARFPLVLYPIANTHAADMIAVHLPKERLLFEADLFSPPYPPYKTSWTRELYDAIVRQRIDVGTLAGVHGRTGTFDDLKTALGIP</sequence>
<dbReference type="PROSITE" id="PS51257">
    <property type="entry name" value="PROKAR_LIPOPROTEIN"/>
    <property type="match status" value="1"/>
</dbReference>
<accession>A0ABZ2L126</accession>
<protein>
    <submittedName>
        <fullName evidence="3">MBL fold metallo-hydrolase</fullName>
    </submittedName>
</protein>